<feature type="signal peptide" evidence="1">
    <location>
        <begin position="1"/>
        <end position="26"/>
    </location>
</feature>
<gene>
    <name evidence="2" type="ORF">HPBE_LOCUS5944</name>
</gene>
<dbReference type="EMBL" id="UZAH01025567">
    <property type="protein sequence ID" value="VDO66327.1"/>
    <property type="molecule type" value="Genomic_DNA"/>
</dbReference>
<proteinExistence type="predicted"/>
<reference evidence="4" key="2">
    <citation type="submission" date="2019-09" db="UniProtKB">
        <authorList>
            <consortium name="WormBaseParasite"/>
        </authorList>
    </citation>
    <scope>IDENTIFICATION</scope>
</reference>
<dbReference type="Proteomes" id="UP000050761">
    <property type="component" value="Unassembled WGS sequence"/>
</dbReference>
<keyword evidence="3" id="KW-1185">Reference proteome</keyword>
<dbReference type="AlphaFoldDB" id="A0A3P7Y0Y6"/>
<accession>A0A3P7Y0Y6</accession>
<evidence type="ECO:0000313" key="2">
    <source>
        <dbReference type="EMBL" id="VDO66327.1"/>
    </source>
</evidence>
<feature type="chain" id="PRO_5044596522" evidence="1">
    <location>
        <begin position="27"/>
        <end position="146"/>
    </location>
</feature>
<sequence>MSTSYHLAAPALVVLQLIALLPASDACFASGVCGGLGGLGMGGLGMGLGSPCMSPIPPVPPPCAGGIGGENAAWFSMRLKPVRARAAMARAGWITAAQLRRTHVRYSGSTVHDQEDDRIRPVIERHTGSPTQHLDNTARVRLAEKD</sequence>
<evidence type="ECO:0000313" key="3">
    <source>
        <dbReference type="Proteomes" id="UP000050761"/>
    </source>
</evidence>
<name>A0A3P7Y0Y6_HELPZ</name>
<protein>
    <submittedName>
        <fullName evidence="4">Secreted protein</fullName>
    </submittedName>
</protein>
<organism evidence="2">
    <name type="scientific">Heligmosomoides polygyrus</name>
    <name type="common">Parasitic roundworm</name>
    <dbReference type="NCBI Taxonomy" id="6339"/>
    <lineage>
        <taxon>Eukaryota</taxon>
        <taxon>Metazoa</taxon>
        <taxon>Ecdysozoa</taxon>
        <taxon>Nematoda</taxon>
        <taxon>Chromadorea</taxon>
        <taxon>Rhabditida</taxon>
        <taxon>Rhabditina</taxon>
        <taxon>Rhabditomorpha</taxon>
        <taxon>Strongyloidea</taxon>
        <taxon>Heligmosomidae</taxon>
        <taxon>Heligmosomoides</taxon>
    </lineage>
</organism>
<dbReference type="WBParaSite" id="HPBE_0000594301-mRNA-1">
    <property type="protein sequence ID" value="HPBE_0000594301-mRNA-1"/>
    <property type="gene ID" value="HPBE_0000594301"/>
</dbReference>
<keyword evidence="1" id="KW-0732">Signal</keyword>
<evidence type="ECO:0000256" key="1">
    <source>
        <dbReference type="SAM" id="SignalP"/>
    </source>
</evidence>
<reference evidence="2 3" key="1">
    <citation type="submission" date="2018-11" db="EMBL/GenBank/DDBJ databases">
        <authorList>
            <consortium name="Pathogen Informatics"/>
        </authorList>
    </citation>
    <scope>NUCLEOTIDE SEQUENCE [LARGE SCALE GENOMIC DNA]</scope>
</reference>
<evidence type="ECO:0000313" key="4">
    <source>
        <dbReference type="WBParaSite" id="HPBE_0000594301-mRNA-1"/>
    </source>
</evidence>